<feature type="domain" description="Trigger factor ribosome-binding bacterial" evidence="8">
    <location>
        <begin position="3"/>
        <end position="142"/>
    </location>
</feature>
<comment type="similarity">
    <text evidence="2">Belongs to the FKBP-type PPIase family. Tig subfamily.</text>
</comment>
<sequence>VIVTKESETPTDITLNVSMAPEDEEPFIGRSYRRLASRVKIPGFRPGKAPRSIVESHLGRTALVQEALEFMIPETLNQVLSDESIQAYADPQLELLEIEPVSFKAIVPLEPLVDLGDFRSIHVDREPVEVTEEQVDEVVEQLRNESAPWDPVERPVQFGDLLNLNVDGTIAGDQAINDKGVDFIPEKENPMPMPGFSAALVGMTAGETKELSLFVPDDHNQEEYAGKECQFKVEVLSIKEKLLPELDDEFAKGIRDGYESLEALKDFVRQRIKDDGEASADRQAQEASVQELLKTASVQASDLIYQRELDHMYEERERSLRSQRMDMDTYLGYIGKTGEEWREELRPRAEERLNTYLVLRKLAEEESIEISPEDIQSEIDTIVVNAGDSEETMRNTLSSESAHESIRSSLVNRQVMARLLEITGAAAPGSVDQPANEEEAEDSQEESDAAGSPDSEEPEQGAEPDA</sequence>
<dbReference type="GO" id="GO:0003755">
    <property type="term" value="F:peptidyl-prolyl cis-trans isomerase activity"/>
    <property type="evidence" value="ECO:0007669"/>
    <property type="project" value="UniProtKB-KW"/>
</dbReference>
<dbReference type="InterPro" id="IPR008881">
    <property type="entry name" value="Trigger_fac_ribosome-bd_bac"/>
</dbReference>
<evidence type="ECO:0000313" key="10">
    <source>
        <dbReference type="EMBL" id="SVB47699.1"/>
    </source>
</evidence>
<dbReference type="GO" id="GO:0043022">
    <property type="term" value="F:ribosome binding"/>
    <property type="evidence" value="ECO:0007669"/>
    <property type="project" value="TreeGrafter"/>
</dbReference>
<dbReference type="NCBIfam" id="TIGR00115">
    <property type="entry name" value="tig"/>
    <property type="match status" value="1"/>
</dbReference>
<evidence type="ECO:0000256" key="4">
    <source>
        <dbReference type="ARBA" id="ARBA00023110"/>
    </source>
</evidence>
<feature type="domain" description="Trigger factor C-terminal" evidence="9">
    <location>
        <begin position="260"/>
        <end position="421"/>
    </location>
</feature>
<keyword evidence="4" id="KW-0697">Rotamase</keyword>
<dbReference type="GO" id="GO:0044183">
    <property type="term" value="F:protein folding chaperone"/>
    <property type="evidence" value="ECO:0007669"/>
    <property type="project" value="TreeGrafter"/>
</dbReference>
<accession>A0A382EBA9</accession>
<dbReference type="Pfam" id="PF05698">
    <property type="entry name" value="Trigger_C"/>
    <property type="match status" value="1"/>
</dbReference>
<reference evidence="10" key="1">
    <citation type="submission" date="2018-05" db="EMBL/GenBank/DDBJ databases">
        <authorList>
            <person name="Lanie J.A."/>
            <person name="Ng W.-L."/>
            <person name="Kazmierczak K.M."/>
            <person name="Andrzejewski T.M."/>
            <person name="Davidsen T.M."/>
            <person name="Wayne K.J."/>
            <person name="Tettelin H."/>
            <person name="Glass J.I."/>
            <person name="Rusch D."/>
            <person name="Podicherti R."/>
            <person name="Tsui H.-C.T."/>
            <person name="Winkler M.E."/>
        </authorList>
    </citation>
    <scope>NUCLEOTIDE SEQUENCE</scope>
</reference>
<comment type="catalytic activity">
    <reaction evidence="1">
        <text>[protein]-peptidylproline (omega=180) = [protein]-peptidylproline (omega=0)</text>
        <dbReference type="Rhea" id="RHEA:16237"/>
        <dbReference type="Rhea" id="RHEA-COMP:10747"/>
        <dbReference type="Rhea" id="RHEA-COMP:10748"/>
        <dbReference type="ChEBI" id="CHEBI:83833"/>
        <dbReference type="ChEBI" id="CHEBI:83834"/>
        <dbReference type="EC" id="5.2.1.8"/>
    </reaction>
</comment>
<proteinExistence type="inferred from homology"/>
<dbReference type="InterPro" id="IPR027304">
    <property type="entry name" value="Trigger_fact/SurA_dom_sf"/>
</dbReference>
<evidence type="ECO:0000256" key="5">
    <source>
        <dbReference type="ARBA" id="ARBA00023186"/>
    </source>
</evidence>
<dbReference type="Gene3D" id="1.10.3120.10">
    <property type="entry name" value="Trigger factor, C-terminal domain"/>
    <property type="match status" value="1"/>
</dbReference>
<dbReference type="Gene3D" id="3.10.50.40">
    <property type="match status" value="1"/>
</dbReference>
<dbReference type="SUPFAM" id="SSF54534">
    <property type="entry name" value="FKBP-like"/>
    <property type="match status" value="1"/>
</dbReference>
<dbReference type="PANTHER" id="PTHR30560:SF3">
    <property type="entry name" value="TRIGGER FACTOR-LIKE PROTEIN TIG, CHLOROPLASTIC"/>
    <property type="match status" value="1"/>
</dbReference>
<dbReference type="SUPFAM" id="SSF102735">
    <property type="entry name" value="Trigger factor ribosome-binding domain"/>
    <property type="match status" value="1"/>
</dbReference>
<dbReference type="GO" id="GO:0051083">
    <property type="term" value="P:'de novo' cotranslational protein folding"/>
    <property type="evidence" value="ECO:0007669"/>
    <property type="project" value="TreeGrafter"/>
</dbReference>
<dbReference type="GO" id="GO:0043335">
    <property type="term" value="P:protein unfolding"/>
    <property type="evidence" value="ECO:0007669"/>
    <property type="project" value="TreeGrafter"/>
</dbReference>
<dbReference type="InterPro" id="IPR008880">
    <property type="entry name" value="Trigger_fac_C"/>
</dbReference>
<dbReference type="PIRSF" id="PIRSF003095">
    <property type="entry name" value="Trigger_factor"/>
    <property type="match status" value="1"/>
</dbReference>
<dbReference type="InterPro" id="IPR046357">
    <property type="entry name" value="PPIase_dom_sf"/>
</dbReference>
<dbReference type="InterPro" id="IPR037041">
    <property type="entry name" value="Trigger_fac_C_sf"/>
</dbReference>
<feature type="non-terminal residue" evidence="10">
    <location>
        <position position="1"/>
    </location>
</feature>
<protein>
    <recommendedName>
        <fullName evidence="3">peptidylprolyl isomerase</fullName>
        <ecNumber evidence="3">5.2.1.8</ecNumber>
    </recommendedName>
</protein>
<gene>
    <name evidence="10" type="ORF">METZ01_LOCUS200553</name>
</gene>
<evidence type="ECO:0000256" key="3">
    <source>
        <dbReference type="ARBA" id="ARBA00013194"/>
    </source>
</evidence>
<feature type="region of interest" description="Disordered" evidence="7">
    <location>
        <begin position="425"/>
        <end position="466"/>
    </location>
</feature>
<evidence type="ECO:0000256" key="1">
    <source>
        <dbReference type="ARBA" id="ARBA00000971"/>
    </source>
</evidence>
<dbReference type="Pfam" id="PF05697">
    <property type="entry name" value="Trigger_N"/>
    <property type="match status" value="1"/>
</dbReference>
<evidence type="ECO:0000259" key="9">
    <source>
        <dbReference type="Pfam" id="PF05698"/>
    </source>
</evidence>
<dbReference type="InterPro" id="IPR036611">
    <property type="entry name" value="Trigger_fac_ribosome-bd_sf"/>
</dbReference>
<dbReference type="EC" id="5.2.1.8" evidence="3"/>
<dbReference type="InterPro" id="IPR005215">
    <property type="entry name" value="Trig_fac"/>
</dbReference>
<feature type="compositionally biased region" description="Acidic residues" evidence="7">
    <location>
        <begin position="435"/>
        <end position="466"/>
    </location>
</feature>
<evidence type="ECO:0000256" key="6">
    <source>
        <dbReference type="ARBA" id="ARBA00023235"/>
    </source>
</evidence>
<name>A0A382EBA9_9ZZZZ</name>
<dbReference type="EMBL" id="UINC01043533">
    <property type="protein sequence ID" value="SVB47699.1"/>
    <property type="molecule type" value="Genomic_DNA"/>
</dbReference>
<evidence type="ECO:0000256" key="7">
    <source>
        <dbReference type="SAM" id="MobiDB-lite"/>
    </source>
</evidence>
<dbReference type="AlphaFoldDB" id="A0A382EBA9"/>
<dbReference type="GO" id="GO:0015031">
    <property type="term" value="P:protein transport"/>
    <property type="evidence" value="ECO:0007669"/>
    <property type="project" value="InterPro"/>
</dbReference>
<dbReference type="HAMAP" id="MF_00303">
    <property type="entry name" value="Trigger_factor_Tig"/>
    <property type="match status" value="1"/>
</dbReference>
<dbReference type="PANTHER" id="PTHR30560">
    <property type="entry name" value="TRIGGER FACTOR CHAPERONE AND PEPTIDYL-PROLYL CIS/TRANS ISOMERASE"/>
    <property type="match status" value="1"/>
</dbReference>
<dbReference type="Gene3D" id="3.30.70.1050">
    <property type="entry name" value="Trigger factor ribosome-binding domain"/>
    <property type="match status" value="1"/>
</dbReference>
<dbReference type="SUPFAM" id="SSF109998">
    <property type="entry name" value="Triger factor/SurA peptide-binding domain-like"/>
    <property type="match status" value="1"/>
</dbReference>
<keyword evidence="6" id="KW-0413">Isomerase</keyword>
<evidence type="ECO:0000256" key="2">
    <source>
        <dbReference type="ARBA" id="ARBA00005464"/>
    </source>
</evidence>
<organism evidence="10">
    <name type="scientific">marine metagenome</name>
    <dbReference type="NCBI Taxonomy" id="408172"/>
    <lineage>
        <taxon>unclassified sequences</taxon>
        <taxon>metagenomes</taxon>
        <taxon>ecological metagenomes</taxon>
    </lineage>
</organism>
<evidence type="ECO:0000259" key="8">
    <source>
        <dbReference type="Pfam" id="PF05697"/>
    </source>
</evidence>
<keyword evidence="5" id="KW-0143">Chaperone</keyword>